<reference evidence="1" key="1">
    <citation type="submission" date="2017-05" db="UniProtKB">
        <authorList>
            <consortium name="EnsemblMetazoa"/>
        </authorList>
    </citation>
    <scope>IDENTIFICATION</scope>
</reference>
<accession>A0A1X7U8K4</accession>
<proteinExistence type="predicted"/>
<evidence type="ECO:0000313" key="1">
    <source>
        <dbReference type="EnsemblMetazoa" id="Aqu2.1.23988_001"/>
    </source>
</evidence>
<name>A0A1X7U8K4_AMPQE</name>
<dbReference type="AlphaFoldDB" id="A0A1X7U8K4"/>
<dbReference type="OrthoDB" id="2686689at2759"/>
<protein>
    <submittedName>
        <fullName evidence="1">Uncharacterized protein</fullName>
    </submittedName>
</protein>
<sequence>MNAIGNLACLIAVSVEREEINNFCSSHRGRGRPAIHILNDELRLLKGNNFSNIEIANMSLVSPMTNSLCISLFGLECVNEYSHITDDQLDILAEDFIHDQRFSGQ</sequence>
<organism evidence="1">
    <name type="scientific">Amphimedon queenslandica</name>
    <name type="common">Sponge</name>
    <dbReference type="NCBI Taxonomy" id="400682"/>
    <lineage>
        <taxon>Eukaryota</taxon>
        <taxon>Metazoa</taxon>
        <taxon>Porifera</taxon>
        <taxon>Demospongiae</taxon>
        <taxon>Heteroscleromorpha</taxon>
        <taxon>Haplosclerida</taxon>
        <taxon>Niphatidae</taxon>
        <taxon>Amphimedon</taxon>
    </lineage>
</organism>
<dbReference type="EnsemblMetazoa" id="Aqu2.1.23988_001">
    <property type="protein sequence ID" value="Aqu2.1.23988_001"/>
    <property type="gene ID" value="Aqu2.1.23988"/>
</dbReference>
<dbReference type="InParanoid" id="A0A1X7U8K4"/>